<dbReference type="InterPro" id="IPR011049">
    <property type="entry name" value="Serralysin-like_metalloprot_C"/>
</dbReference>
<organism evidence="5 6">
    <name type="scientific">Oryzihumus leptocrescens</name>
    <dbReference type="NCBI Taxonomy" id="297536"/>
    <lineage>
        <taxon>Bacteria</taxon>
        <taxon>Bacillati</taxon>
        <taxon>Actinomycetota</taxon>
        <taxon>Actinomycetes</taxon>
        <taxon>Micrococcales</taxon>
        <taxon>Intrasporangiaceae</taxon>
        <taxon>Oryzihumus</taxon>
    </lineage>
</organism>
<dbReference type="PROSITE" id="PS00330">
    <property type="entry name" value="HEMOLYSIN_CALCIUM"/>
    <property type="match status" value="4"/>
</dbReference>
<sequence length="572" mass="59158">MARTRALACASATAAAVTVLSLVTALPAQAATYTSTGLRCTKVGTSRSETITGTSGRDVICGLGGNDVIKGLGGNDVIDGGPGNDVIDGGSGNDTEVGGAGNDVLQGGTGNDNESGGSGDDVLTGSAGNDVLNGGDGSDDLDGGSGADHVAGGTGTNWCTLDPADTTRTGCVYDAKVPWASLVRLSSTTVDLTSSARTLTYWLWVGDDTGAARVQVDAQGGSDGHVSFPMGWPTRVSGTPRGGWWRGTAQVPRWLEPATVNLNVNITDRVGRSGYHEFADALTVVDRAPDTMAPVVSGPMTITPSSVDVRSTAKTVTAKVHLVDDRSGVQYSYLCPGHPNEESYQADGCPTMELVSGTARDGTWQASYTIPKGGFGGEWNFAVWFTDAAHPSDMQFWEGPDWFSSDVLAQPQGLDPRYHQLPGDSGRFTVLGTGDVHPPTLTTITFQPSARVDSLGQDTTVGIDVAATDAEGITGVTLGLGSDVESILVPSQSLVEPTSGSAKAGIWHFDVTIPQGSPVGRYPVSLLIEDVSHRRWFLADPPTEGQTSAVRFTATQTPGSDLGAITVVPHTS</sequence>
<dbReference type="Proteomes" id="UP000319514">
    <property type="component" value="Unassembled WGS sequence"/>
</dbReference>
<dbReference type="PANTHER" id="PTHR38340:SF1">
    <property type="entry name" value="S-LAYER PROTEIN"/>
    <property type="match status" value="1"/>
</dbReference>
<evidence type="ECO:0000256" key="2">
    <source>
        <dbReference type="ARBA" id="ARBA00022525"/>
    </source>
</evidence>
<name>A0A542ZLL2_9MICO</name>
<evidence type="ECO:0000313" key="6">
    <source>
        <dbReference type="Proteomes" id="UP000319514"/>
    </source>
</evidence>
<comment type="caution">
    <text evidence="5">The sequence shown here is derived from an EMBL/GenBank/DDBJ whole genome shotgun (WGS) entry which is preliminary data.</text>
</comment>
<dbReference type="OrthoDB" id="9790784at2"/>
<gene>
    <name evidence="5" type="ORF">FB474_2454</name>
</gene>
<keyword evidence="2" id="KW-0964">Secreted</keyword>
<dbReference type="AlphaFoldDB" id="A0A542ZLL2"/>
<dbReference type="RefSeq" id="WP_141788882.1">
    <property type="nucleotide sequence ID" value="NZ_BAAAKX010000001.1"/>
</dbReference>
<reference evidence="5 6" key="1">
    <citation type="submission" date="2019-06" db="EMBL/GenBank/DDBJ databases">
        <title>Sequencing the genomes of 1000 actinobacteria strains.</title>
        <authorList>
            <person name="Klenk H.-P."/>
        </authorList>
    </citation>
    <scope>NUCLEOTIDE SEQUENCE [LARGE SCALE GENOMIC DNA]</scope>
    <source>
        <strain evidence="5 6">DSM 18082</strain>
    </source>
</reference>
<keyword evidence="4" id="KW-0732">Signal</keyword>
<dbReference type="Gene3D" id="2.150.10.10">
    <property type="entry name" value="Serralysin-like metalloprotease, C-terminal"/>
    <property type="match status" value="2"/>
</dbReference>
<evidence type="ECO:0000256" key="4">
    <source>
        <dbReference type="SAM" id="SignalP"/>
    </source>
</evidence>
<evidence type="ECO:0000256" key="1">
    <source>
        <dbReference type="ARBA" id="ARBA00004613"/>
    </source>
</evidence>
<keyword evidence="6" id="KW-1185">Reference proteome</keyword>
<feature type="region of interest" description="Disordered" evidence="3">
    <location>
        <begin position="81"/>
        <end position="149"/>
    </location>
</feature>
<dbReference type="InterPro" id="IPR050557">
    <property type="entry name" value="RTX_toxin/Mannuronan_C5-epim"/>
</dbReference>
<proteinExistence type="predicted"/>
<evidence type="ECO:0000313" key="5">
    <source>
        <dbReference type="EMBL" id="TQL61050.1"/>
    </source>
</evidence>
<dbReference type="PANTHER" id="PTHR38340">
    <property type="entry name" value="S-LAYER PROTEIN"/>
    <property type="match status" value="1"/>
</dbReference>
<protein>
    <submittedName>
        <fullName evidence="5">Hemolysin type calcium-binding protein</fullName>
    </submittedName>
</protein>
<dbReference type="PRINTS" id="PR00313">
    <property type="entry name" value="CABNDNGRPT"/>
</dbReference>
<dbReference type="GO" id="GO:0005576">
    <property type="term" value="C:extracellular region"/>
    <property type="evidence" value="ECO:0007669"/>
    <property type="project" value="UniProtKB-SubCell"/>
</dbReference>
<accession>A0A542ZLL2</accession>
<dbReference type="InterPro" id="IPR001343">
    <property type="entry name" value="Hemolysn_Ca-bd"/>
</dbReference>
<dbReference type="GO" id="GO:0005509">
    <property type="term" value="F:calcium ion binding"/>
    <property type="evidence" value="ECO:0007669"/>
    <property type="project" value="InterPro"/>
</dbReference>
<feature type="signal peptide" evidence="4">
    <location>
        <begin position="1"/>
        <end position="30"/>
    </location>
</feature>
<evidence type="ECO:0000256" key="3">
    <source>
        <dbReference type="SAM" id="MobiDB-lite"/>
    </source>
</evidence>
<dbReference type="Pfam" id="PF00353">
    <property type="entry name" value="HemolysinCabind"/>
    <property type="match status" value="3"/>
</dbReference>
<feature type="chain" id="PRO_5021959230" evidence="4">
    <location>
        <begin position="31"/>
        <end position="572"/>
    </location>
</feature>
<dbReference type="SUPFAM" id="SSF51120">
    <property type="entry name" value="beta-Roll"/>
    <property type="match status" value="1"/>
</dbReference>
<comment type="subcellular location">
    <subcellularLocation>
        <location evidence="1">Secreted</location>
    </subcellularLocation>
</comment>
<dbReference type="InterPro" id="IPR018511">
    <property type="entry name" value="Hemolysin-typ_Ca-bd_CS"/>
</dbReference>
<dbReference type="EMBL" id="VFOQ01000001">
    <property type="protein sequence ID" value="TQL61050.1"/>
    <property type="molecule type" value="Genomic_DNA"/>
</dbReference>